<accession>A0ABV4XMD1</accession>
<feature type="domain" description="eCIS core" evidence="2">
    <location>
        <begin position="227"/>
        <end position="300"/>
    </location>
</feature>
<reference evidence="3 4" key="1">
    <citation type="submission" date="2024-09" db="EMBL/GenBank/DDBJ databases">
        <title>Floridaenema gen nov. (Aerosakkonemataceae, Aerosakkonematales ord. nov., Cyanobacteria) from benthic tropical and subtropical fresh waters, with the description of four new species.</title>
        <authorList>
            <person name="Moretto J.A."/>
            <person name="Berthold D.E."/>
            <person name="Lefler F.W."/>
            <person name="Huang I.-S."/>
            <person name="Laughinghouse H. IV."/>
        </authorList>
    </citation>
    <scope>NUCLEOTIDE SEQUENCE [LARGE SCALE GENOMIC DNA]</scope>
    <source>
        <strain evidence="3 4">BLCC-F50</strain>
    </source>
</reference>
<sequence>MIMRSQIQKKATSSSYSPPAQKATSWQRPFSDPVHDPKQDGTLQSKIAPGAGFNLLQMKLFPDTPIPVQAKLSVGAPGDKYEQEADSMANKVMTMPAPENEEPIQREALPEEKKEEEVQTKPLAATITPLVQRETAPEEPKKEEKVQAKALSNPSIQRESAPEEPKEEEEVQTKALSNPSIQRETTTEEPKKEEDLPVQAKAESEGKSSHKSNLESQLNGSKGGGSPLPDEVRAFMEPRFGADFSGVRVHTDGAAVQMNKELGAQAFAHGSDIYYSAGKSPSKDELTAHELTHVVQQTGAVQQKVSENKPIGHFTSIEIQTKPSSNFVQCKIIKIGTEKVNVANNQEELKAKLIIKTIKDKYGIDISSQSGVDAIKNDYPNAPDDVKNGLQTKVWQFKELIALEQALMHFAPILGTRRKASSRASKAQEITSVSKVDQAIDADDPSGVLDNTTLGEYFESSKNFSMFSAGTNSTVDFKDNNKQLKGTAIHEIAHGLLKYALNDYVKALDYWIDEDTKSGKSGAEAPITKYGETNANEDLSEAVMYYFVEAKTLRTKCPKRYAFIRELVRSWTKKKNNP</sequence>
<evidence type="ECO:0000256" key="1">
    <source>
        <dbReference type="SAM" id="MobiDB-lite"/>
    </source>
</evidence>
<gene>
    <name evidence="3" type="ORF">ACE1CI_08065</name>
</gene>
<dbReference type="SUPFAM" id="SSF55486">
    <property type="entry name" value="Metalloproteases ('zincins'), catalytic domain"/>
    <property type="match status" value="1"/>
</dbReference>
<feature type="compositionally biased region" description="Basic and acidic residues" evidence="1">
    <location>
        <begin position="135"/>
        <end position="147"/>
    </location>
</feature>
<feature type="region of interest" description="Disordered" evidence="1">
    <location>
        <begin position="95"/>
        <end position="231"/>
    </location>
</feature>
<dbReference type="InterPro" id="IPR025295">
    <property type="entry name" value="eCIS_core_dom"/>
</dbReference>
<evidence type="ECO:0000313" key="4">
    <source>
        <dbReference type="Proteomes" id="UP001576784"/>
    </source>
</evidence>
<comment type="caution">
    <text evidence="3">The sequence shown here is derived from an EMBL/GenBank/DDBJ whole genome shotgun (WGS) entry which is preliminary data.</text>
</comment>
<name>A0ABV4XMD1_9CYAN</name>
<proteinExistence type="predicted"/>
<dbReference type="Proteomes" id="UP001576784">
    <property type="component" value="Unassembled WGS sequence"/>
</dbReference>
<feature type="compositionally biased region" description="Basic and acidic residues" evidence="1">
    <location>
        <begin position="185"/>
        <end position="195"/>
    </location>
</feature>
<protein>
    <submittedName>
        <fullName evidence="3">DUF4157 domain-containing protein</fullName>
    </submittedName>
</protein>
<dbReference type="Pfam" id="PF13699">
    <property type="entry name" value="eCIS_core"/>
    <property type="match status" value="1"/>
</dbReference>
<keyword evidence="4" id="KW-1185">Reference proteome</keyword>
<feature type="compositionally biased region" description="Polar residues" evidence="1">
    <location>
        <begin position="1"/>
        <end position="28"/>
    </location>
</feature>
<feature type="compositionally biased region" description="Polar residues" evidence="1">
    <location>
        <begin position="174"/>
        <end position="183"/>
    </location>
</feature>
<feature type="region of interest" description="Disordered" evidence="1">
    <location>
        <begin position="1"/>
        <end position="47"/>
    </location>
</feature>
<feature type="compositionally biased region" description="Basic and acidic residues" evidence="1">
    <location>
        <begin position="103"/>
        <end position="119"/>
    </location>
</feature>
<dbReference type="Gene3D" id="3.40.390.10">
    <property type="entry name" value="Collagenase (Catalytic Domain)"/>
    <property type="match status" value="1"/>
</dbReference>
<dbReference type="InterPro" id="IPR024079">
    <property type="entry name" value="MetalloPept_cat_dom_sf"/>
</dbReference>
<dbReference type="EMBL" id="JBHFNR010000054">
    <property type="protein sequence ID" value="MFB2892884.1"/>
    <property type="molecule type" value="Genomic_DNA"/>
</dbReference>
<evidence type="ECO:0000259" key="2">
    <source>
        <dbReference type="Pfam" id="PF13699"/>
    </source>
</evidence>
<organism evidence="3 4">
    <name type="scientific">Floridaenema flaviceps BLCC-F50</name>
    <dbReference type="NCBI Taxonomy" id="3153642"/>
    <lineage>
        <taxon>Bacteria</taxon>
        <taxon>Bacillati</taxon>
        <taxon>Cyanobacteriota</taxon>
        <taxon>Cyanophyceae</taxon>
        <taxon>Oscillatoriophycideae</taxon>
        <taxon>Aerosakkonematales</taxon>
        <taxon>Aerosakkonemataceae</taxon>
        <taxon>Floridanema</taxon>
        <taxon>Floridanema flaviceps</taxon>
    </lineage>
</organism>
<evidence type="ECO:0000313" key="3">
    <source>
        <dbReference type="EMBL" id="MFB2892884.1"/>
    </source>
</evidence>